<gene>
    <name evidence="4" type="ORF">TTHERM_00299960</name>
</gene>
<evidence type="ECO:0000256" key="1">
    <source>
        <dbReference type="ARBA" id="ARBA00022468"/>
    </source>
</evidence>
<evidence type="ECO:0000313" key="5">
    <source>
        <dbReference type="Proteomes" id="UP000009168"/>
    </source>
</evidence>
<dbReference type="GeneID" id="7833036"/>
<protein>
    <recommendedName>
        <fullName evidence="6">Kinase domain protein</fullName>
    </recommendedName>
</protein>
<dbReference type="KEGG" id="tet:TTHERM_00299960"/>
<evidence type="ECO:0008006" key="6">
    <source>
        <dbReference type="Google" id="ProtNLM"/>
    </source>
</evidence>
<keyword evidence="1" id="KW-0343">GTPase activation</keyword>
<evidence type="ECO:0000256" key="2">
    <source>
        <dbReference type="ARBA" id="ARBA00022614"/>
    </source>
</evidence>
<dbReference type="PANTHER" id="PTHR24113:SF12">
    <property type="entry name" value="RAN GTPASE-ACTIVATING PROTEIN 1"/>
    <property type="match status" value="1"/>
</dbReference>
<proteinExistence type="predicted"/>
<keyword evidence="5" id="KW-1185">Reference proteome</keyword>
<reference evidence="5" key="1">
    <citation type="journal article" date="2006" name="PLoS Biol.">
        <title>Macronuclear genome sequence of the ciliate Tetrahymena thermophila, a model eukaryote.</title>
        <authorList>
            <person name="Eisen J.A."/>
            <person name="Coyne R.S."/>
            <person name="Wu M."/>
            <person name="Wu D."/>
            <person name="Thiagarajan M."/>
            <person name="Wortman J.R."/>
            <person name="Badger J.H."/>
            <person name="Ren Q."/>
            <person name="Amedeo P."/>
            <person name="Jones K.M."/>
            <person name="Tallon L.J."/>
            <person name="Delcher A.L."/>
            <person name="Salzberg S.L."/>
            <person name="Silva J.C."/>
            <person name="Haas B.J."/>
            <person name="Majoros W.H."/>
            <person name="Farzad M."/>
            <person name="Carlton J.M."/>
            <person name="Smith R.K. Jr."/>
            <person name="Garg J."/>
            <person name="Pearlman R.E."/>
            <person name="Karrer K.M."/>
            <person name="Sun L."/>
            <person name="Manning G."/>
            <person name="Elde N.C."/>
            <person name="Turkewitz A.P."/>
            <person name="Asai D.J."/>
            <person name="Wilkes D.E."/>
            <person name="Wang Y."/>
            <person name="Cai H."/>
            <person name="Collins K."/>
            <person name="Stewart B.A."/>
            <person name="Lee S.R."/>
            <person name="Wilamowska K."/>
            <person name="Weinberg Z."/>
            <person name="Ruzzo W.L."/>
            <person name="Wloga D."/>
            <person name="Gaertig J."/>
            <person name="Frankel J."/>
            <person name="Tsao C.-C."/>
            <person name="Gorovsky M.A."/>
            <person name="Keeling P.J."/>
            <person name="Waller R.F."/>
            <person name="Patron N.J."/>
            <person name="Cherry J.M."/>
            <person name="Stover N.A."/>
            <person name="Krieger C.J."/>
            <person name="del Toro C."/>
            <person name="Ryder H.F."/>
            <person name="Williamson S.C."/>
            <person name="Barbeau R.A."/>
            <person name="Hamilton E.P."/>
            <person name="Orias E."/>
        </authorList>
    </citation>
    <scope>NUCLEOTIDE SEQUENCE [LARGE SCALE GENOMIC DNA]</scope>
    <source>
        <strain evidence="5">SB210</strain>
    </source>
</reference>
<evidence type="ECO:0000313" key="4">
    <source>
        <dbReference type="EMBL" id="EAS04278.2"/>
    </source>
</evidence>
<organism evidence="4 5">
    <name type="scientific">Tetrahymena thermophila (strain SB210)</name>
    <dbReference type="NCBI Taxonomy" id="312017"/>
    <lineage>
        <taxon>Eukaryota</taxon>
        <taxon>Sar</taxon>
        <taxon>Alveolata</taxon>
        <taxon>Ciliophora</taxon>
        <taxon>Intramacronucleata</taxon>
        <taxon>Oligohymenophorea</taxon>
        <taxon>Hymenostomatida</taxon>
        <taxon>Tetrahymenina</taxon>
        <taxon>Tetrahymenidae</taxon>
        <taxon>Tetrahymena</taxon>
    </lineage>
</organism>
<dbReference type="SUPFAM" id="SSF52047">
    <property type="entry name" value="RNI-like"/>
    <property type="match status" value="1"/>
</dbReference>
<sequence>MYSELNSSSCDSPIARQFIHIHSHQNFQIQSALYEDSQDQDDLHFKVQGKQQWGFEEFKFYVDQIKIFKNITSLSLEIMKSSNLKEEHLKYLGQVLTQIVFLQKLLITIHQDNWSSIKNAKQMLSCLEWLPKLKSFSLTLQQNEAGFQVIQEITECISRIPNLNDLSLVIHSNNIEKSGAQAIGITLYKKLNLEKLHLVIGSKNNIGYGLDKNISLDNICDNISEVFSQYLKKTRVNLRLQKDHSDPSKTHGIHSIARSFQNLQNLKTLKLTIDHDNNLNVIGCTRLSEGLSCLINLKELQLTIGKNDIQSQGFQDVCNSIAKLVNLTNLDLKICYANQIQSSGAVSLGNTLKKLNNLTHFSLNIDSRNNIGEHGAVGLGDGIKSLANLVNLKLLISWQNNILAKGSIAIANSLIFLQKLQALDLQFDTTNDITEVGSDALSVSLNSFKQLKYINVKYEQPKVHKKVVLRKNIRLINFKVSQ</sequence>
<keyword evidence="3" id="KW-0677">Repeat</keyword>
<dbReference type="InterPro" id="IPR027038">
    <property type="entry name" value="RanGap"/>
</dbReference>
<accession>I7MID2</accession>
<dbReference type="EMBL" id="GG662449">
    <property type="protein sequence ID" value="EAS04278.2"/>
    <property type="molecule type" value="Genomic_DNA"/>
</dbReference>
<evidence type="ECO:0000256" key="3">
    <source>
        <dbReference type="ARBA" id="ARBA00022737"/>
    </source>
</evidence>
<dbReference type="AlphaFoldDB" id="I7MID2"/>
<dbReference type="GO" id="GO:0006913">
    <property type="term" value="P:nucleocytoplasmic transport"/>
    <property type="evidence" value="ECO:0007669"/>
    <property type="project" value="TreeGrafter"/>
</dbReference>
<dbReference type="InParanoid" id="I7MID2"/>
<dbReference type="PANTHER" id="PTHR24113">
    <property type="entry name" value="RAN GTPASE-ACTIVATING PROTEIN 1"/>
    <property type="match status" value="1"/>
</dbReference>
<keyword evidence="2" id="KW-0433">Leucine-rich repeat</keyword>
<dbReference type="GO" id="GO:0048471">
    <property type="term" value="C:perinuclear region of cytoplasm"/>
    <property type="evidence" value="ECO:0007669"/>
    <property type="project" value="TreeGrafter"/>
</dbReference>
<dbReference type="InterPro" id="IPR032675">
    <property type="entry name" value="LRR_dom_sf"/>
</dbReference>
<dbReference type="GO" id="GO:0005634">
    <property type="term" value="C:nucleus"/>
    <property type="evidence" value="ECO:0007669"/>
    <property type="project" value="TreeGrafter"/>
</dbReference>
<dbReference type="Gene3D" id="3.80.10.10">
    <property type="entry name" value="Ribonuclease Inhibitor"/>
    <property type="match status" value="2"/>
</dbReference>
<name>I7MID2_TETTS</name>
<dbReference type="Proteomes" id="UP000009168">
    <property type="component" value="Unassembled WGS sequence"/>
</dbReference>
<dbReference type="GO" id="GO:0031267">
    <property type="term" value="F:small GTPase binding"/>
    <property type="evidence" value="ECO:0007669"/>
    <property type="project" value="TreeGrafter"/>
</dbReference>
<dbReference type="GO" id="GO:0005829">
    <property type="term" value="C:cytosol"/>
    <property type="evidence" value="ECO:0007669"/>
    <property type="project" value="TreeGrafter"/>
</dbReference>
<dbReference type="GO" id="GO:0005096">
    <property type="term" value="F:GTPase activator activity"/>
    <property type="evidence" value="ECO:0007669"/>
    <property type="project" value="UniProtKB-KW"/>
</dbReference>
<dbReference type="RefSeq" id="XP_001024523.2">
    <property type="nucleotide sequence ID" value="XM_001024523.3"/>
</dbReference>